<proteinExistence type="predicted"/>
<dbReference type="CDD" id="cd12164">
    <property type="entry name" value="GDH_like_2"/>
    <property type="match status" value="1"/>
</dbReference>
<dbReference type="STRING" id="571298.SAMN04488026_10024"/>
<dbReference type="InterPro" id="IPR006140">
    <property type="entry name" value="D-isomer_DH_NAD-bd"/>
</dbReference>
<name>A0A1G8JLX9_9RHOB</name>
<feature type="domain" description="D-isomer specific 2-hydroxyacid dehydrogenase NAD-binding" evidence="3">
    <location>
        <begin position="121"/>
        <end position="276"/>
    </location>
</feature>
<dbReference type="SUPFAM" id="SSF51735">
    <property type="entry name" value="NAD(P)-binding Rossmann-fold domains"/>
    <property type="match status" value="1"/>
</dbReference>
<dbReference type="Gene3D" id="3.40.50.720">
    <property type="entry name" value="NAD(P)-binding Rossmann-like Domain"/>
    <property type="match status" value="2"/>
</dbReference>
<keyword evidence="2" id="KW-0520">NAD</keyword>
<dbReference type="PROSITE" id="PS00671">
    <property type="entry name" value="D_2_HYDROXYACID_DH_3"/>
    <property type="match status" value="1"/>
</dbReference>
<dbReference type="GO" id="GO:0051287">
    <property type="term" value="F:NAD binding"/>
    <property type="evidence" value="ECO:0007669"/>
    <property type="project" value="InterPro"/>
</dbReference>
<evidence type="ECO:0000256" key="2">
    <source>
        <dbReference type="ARBA" id="ARBA00023027"/>
    </source>
</evidence>
<dbReference type="OrthoDB" id="9787219at2"/>
<gene>
    <name evidence="4" type="ORF">SAMN04488026_10024</name>
</gene>
<keyword evidence="1" id="KW-0560">Oxidoreductase</keyword>
<evidence type="ECO:0000313" key="5">
    <source>
        <dbReference type="Proteomes" id="UP000199382"/>
    </source>
</evidence>
<evidence type="ECO:0000313" key="4">
    <source>
        <dbReference type="EMBL" id="SDI32166.1"/>
    </source>
</evidence>
<sequence length="311" mass="33660">MTLNILFAANETGWAEYEPHLRHWLAEAGIEAQLGPDLGPPSEIDYIVYAPSSEVQDFRPYSRLKAVLNLWAGVEDVVGNPTLQVPLARMVDNGLTEGMVEWVVGHVLRYHLDIDHALANQSGEWLPKVPPLARNRPVTVLGLGALGSACAKALAALNFPVTGWSRSAKSVAGVSCLSGPEGLEQALARAQILVLLLPLTPGTENMLNAPHIDQLPEGCCILNPGRGPLIDDTALLEALDSGHVGHATLDVFRTEPLPAEHPYWSHPRVTVTPHIASATRAETASKVIVDNIRRGEQGKPFLHVVDRQRGY</sequence>
<evidence type="ECO:0000256" key="1">
    <source>
        <dbReference type="ARBA" id="ARBA00023002"/>
    </source>
</evidence>
<accession>A0A1G8JLX9</accession>
<dbReference type="AlphaFoldDB" id="A0A1G8JLX9"/>
<evidence type="ECO:0000259" key="3">
    <source>
        <dbReference type="Pfam" id="PF02826"/>
    </source>
</evidence>
<dbReference type="GO" id="GO:0016616">
    <property type="term" value="F:oxidoreductase activity, acting on the CH-OH group of donors, NAD or NADP as acceptor"/>
    <property type="evidence" value="ECO:0007669"/>
    <property type="project" value="UniProtKB-ARBA"/>
</dbReference>
<dbReference type="RefSeq" id="WP_093147915.1">
    <property type="nucleotide sequence ID" value="NZ_FNEK01000002.1"/>
</dbReference>
<dbReference type="EMBL" id="FNEK01000002">
    <property type="protein sequence ID" value="SDI32166.1"/>
    <property type="molecule type" value="Genomic_DNA"/>
</dbReference>
<keyword evidence="4" id="KW-0670">Pyruvate</keyword>
<organism evidence="4 5">
    <name type="scientific">Aliiruegeria lutimaris</name>
    <dbReference type="NCBI Taxonomy" id="571298"/>
    <lineage>
        <taxon>Bacteria</taxon>
        <taxon>Pseudomonadati</taxon>
        <taxon>Pseudomonadota</taxon>
        <taxon>Alphaproteobacteria</taxon>
        <taxon>Rhodobacterales</taxon>
        <taxon>Roseobacteraceae</taxon>
        <taxon>Aliiruegeria</taxon>
    </lineage>
</organism>
<protein>
    <submittedName>
        <fullName evidence="4">Glyoxylate/hydroxypyruvate reductase A</fullName>
    </submittedName>
</protein>
<dbReference type="Proteomes" id="UP000199382">
    <property type="component" value="Unassembled WGS sequence"/>
</dbReference>
<reference evidence="4 5" key="1">
    <citation type="submission" date="2016-10" db="EMBL/GenBank/DDBJ databases">
        <authorList>
            <person name="de Groot N.N."/>
        </authorList>
    </citation>
    <scope>NUCLEOTIDE SEQUENCE [LARGE SCALE GENOMIC DNA]</scope>
    <source>
        <strain evidence="4 5">DSM 25294</strain>
    </source>
</reference>
<dbReference type="PANTHER" id="PTHR43333">
    <property type="entry name" value="2-HACID_DH_C DOMAIN-CONTAINING PROTEIN"/>
    <property type="match status" value="1"/>
</dbReference>
<dbReference type="PANTHER" id="PTHR43333:SF1">
    <property type="entry name" value="D-ISOMER SPECIFIC 2-HYDROXYACID DEHYDROGENASE NAD-BINDING DOMAIN-CONTAINING PROTEIN"/>
    <property type="match status" value="1"/>
</dbReference>
<keyword evidence="5" id="KW-1185">Reference proteome</keyword>
<dbReference type="Pfam" id="PF02826">
    <property type="entry name" value="2-Hacid_dh_C"/>
    <property type="match status" value="1"/>
</dbReference>
<dbReference type="InterPro" id="IPR036291">
    <property type="entry name" value="NAD(P)-bd_dom_sf"/>
</dbReference>
<dbReference type="InterPro" id="IPR029753">
    <property type="entry name" value="D-isomer_DH_CS"/>
</dbReference>